<sequence>MTIMTEKQKSMVSCVVASVMSFTERLTTLSLPPSWMLNTQLTSKTFETKRCSSSFSSSLSFSPFPLVAAPCTTRRDRRNNSYLSTVLILIIATIVGVTQFNSCSAQKLFGKSQPTSIVIPHIKYGQGLNRWSFLSVDRDNHGLHSDLLCPNPIFTSPGGISGRAGSGGGRANTGLGGGRNRQQQQHQLQQQPSSKLPVPAQSLPNEIWAVKTHDDVSQLPCSLRQYAVPLPPFNSNNGNGLVMMNAVAGGGAGIRHNNGHFIENQLLFINVSLVPFNFRGATPCTKYIKLMYDEEEGTNFRCWNNPFEDTFNNKYHIFWPDSVPKRKEHFSLLEILERFLQNEQTYRRQFYFQVYFTSFNGRSKRCSVQQYELDLSYPAGNARFCNLTQIPGGHEELCGEFPCDDLIFPLFDPKPHDGKHRGRLETEEEYDDEYDDDKEDYGDEEGSREHDTDFKTHHKHHPKLQTKAIGDGTGSSLSSSQTHNDDGSNSWARMLRLDMRLLIFITIVPLVLFGVLVFGLELIVYFMCCRKTPGEDAEGGERSQQLLQNSLNVWENVPSREAQRTVSFSPMTTNLAGERKHMMMDAASLQDHPETPKILKSALKKSGEHSSPVSATHHHYFEYDHDMPPSYIETTTR</sequence>
<comment type="caution">
    <text evidence="3">The sequence shown here is derived from an EMBL/GenBank/DDBJ whole genome shotgun (WGS) entry which is preliminary data.</text>
</comment>
<dbReference type="EMBL" id="CAXLJM020000007">
    <property type="protein sequence ID" value="CAL8073665.1"/>
    <property type="molecule type" value="Genomic_DNA"/>
</dbReference>
<feature type="compositionally biased region" description="Gly residues" evidence="1">
    <location>
        <begin position="159"/>
        <end position="179"/>
    </location>
</feature>
<feature type="compositionally biased region" description="Low complexity" evidence="1">
    <location>
        <begin position="180"/>
        <end position="191"/>
    </location>
</feature>
<feature type="compositionally biased region" description="Basic and acidic residues" evidence="1">
    <location>
        <begin position="445"/>
        <end position="455"/>
    </location>
</feature>
<evidence type="ECO:0000256" key="2">
    <source>
        <dbReference type="SAM" id="Phobius"/>
    </source>
</evidence>
<gene>
    <name evidence="3" type="ORF">ODALV1_LOCUS2667</name>
</gene>
<keyword evidence="4" id="KW-1185">Reference proteome</keyword>
<keyword evidence="2" id="KW-1133">Transmembrane helix</keyword>
<evidence type="ECO:0000313" key="3">
    <source>
        <dbReference type="EMBL" id="CAL8073665.1"/>
    </source>
</evidence>
<accession>A0ABP1PTQ0</accession>
<name>A0ABP1PTQ0_9HEXA</name>
<feature type="region of interest" description="Disordered" evidence="1">
    <location>
        <begin position="417"/>
        <end position="488"/>
    </location>
</feature>
<protein>
    <submittedName>
        <fullName evidence="3">Uncharacterized protein</fullName>
    </submittedName>
</protein>
<proteinExistence type="predicted"/>
<reference evidence="3 4" key="1">
    <citation type="submission" date="2024-08" db="EMBL/GenBank/DDBJ databases">
        <authorList>
            <person name="Cucini C."/>
            <person name="Frati F."/>
        </authorList>
    </citation>
    <scope>NUCLEOTIDE SEQUENCE [LARGE SCALE GENOMIC DNA]</scope>
</reference>
<keyword evidence="2" id="KW-0812">Transmembrane</keyword>
<evidence type="ECO:0000313" key="4">
    <source>
        <dbReference type="Proteomes" id="UP001642540"/>
    </source>
</evidence>
<feature type="compositionally biased region" description="Polar residues" evidence="1">
    <location>
        <begin position="474"/>
        <end position="488"/>
    </location>
</feature>
<feature type="transmembrane region" description="Helical" evidence="2">
    <location>
        <begin position="82"/>
        <end position="101"/>
    </location>
</feature>
<organism evidence="3 4">
    <name type="scientific">Orchesella dallaii</name>
    <dbReference type="NCBI Taxonomy" id="48710"/>
    <lineage>
        <taxon>Eukaryota</taxon>
        <taxon>Metazoa</taxon>
        <taxon>Ecdysozoa</taxon>
        <taxon>Arthropoda</taxon>
        <taxon>Hexapoda</taxon>
        <taxon>Collembola</taxon>
        <taxon>Entomobryomorpha</taxon>
        <taxon>Entomobryoidea</taxon>
        <taxon>Orchesellidae</taxon>
        <taxon>Orchesellinae</taxon>
        <taxon>Orchesella</taxon>
    </lineage>
</organism>
<feature type="transmembrane region" description="Helical" evidence="2">
    <location>
        <begin position="501"/>
        <end position="527"/>
    </location>
</feature>
<evidence type="ECO:0000256" key="1">
    <source>
        <dbReference type="SAM" id="MobiDB-lite"/>
    </source>
</evidence>
<feature type="compositionally biased region" description="Acidic residues" evidence="1">
    <location>
        <begin position="426"/>
        <end position="444"/>
    </location>
</feature>
<feature type="region of interest" description="Disordered" evidence="1">
    <location>
        <begin position="159"/>
        <end position="197"/>
    </location>
</feature>
<dbReference type="Proteomes" id="UP001642540">
    <property type="component" value="Unassembled WGS sequence"/>
</dbReference>
<keyword evidence="2" id="KW-0472">Membrane</keyword>